<evidence type="ECO:0000256" key="3">
    <source>
        <dbReference type="ARBA" id="ARBA00009120"/>
    </source>
</evidence>
<keyword evidence="4" id="KW-1003">Cell membrane</keyword>
<keyword evidence="5 8" id="KW-0812">Transmembrane</keyword>
<dbReference type="Pfam" id="PF07690">
    <property type="entry name" value="MFS_1"/>
    <property type="match status" value="1"/>
</dbReference>
<feature type="transmembrane region" description="Helical" evidence="8">
    <location>
        <begin position="77"/>
        <end position="96"/>
    </location>
</feature>
<dbReference type="GO" id="GO:0055056">
    <property type="term" value="F:D-glucose transmembrane transporter activity"/>
    <property type="evidence" value="ECO:0007669"/>
    <property type="project" value="InterPro"/>
</dbReference>
<comment type="caution">
    <text evidence="9">The sequence shown here is derived from an EMBL/GenBank/DDBJ whole genome shotgun (WGS) entry which is preliminary data.</text>
</comment>
<evidence type="ECO:0000313" key="10">
    <source>
        <dbReference type="Proteomes" id="UP000664034"/>
    </source>
</evidence>
<keyword evidence="7 8" id="KW-0472">Membrane</keyword>
<comment type="function">
    <text evidence="1">Intake of glucose and galactose.</text>
</comment>
<dbReference type="CDD" id="cd17394">
    <property type="entry name" value="MFS_FucP_like"/>
    <property type="match status" value="1"/>
</dbReference>
<dbReference type="InterPro" id="IPR050375">
    <property type="entry name" value="MFS_TsgA-like"/>
</dbReference>
<feature type="transmembrane region" description="Helical" evidence="8">
    <location>
        <begin position="366"/>
        <end position="386"/>
    </location>
</feature>
<feature type="transmembrane region" description="Helical" evidence="8">
    <location>
        <begin position="47"/>
        <end position="68"/>
    </location>
</feature>
<dbReference type="EMBL" id="JAFMYV010000003">
    <property type="protein sequence ID" value="MBO0936659.1"/>
    <property type="molecule type" value="Genomic_DNA"/>
</dbReference>
<evidence type="ECO:0000256" key="5">
    <source>
        <dbReference type="ARBA" id="ARBA00022692"/>
    </source>
</evidence>
<evidence type="ECO:0000256" key="1">
    <source>
        <dbReference type="ARBA" id="ARBA00003321"/>
    </source>
</evidence>
<dbReference type="InterPro" id="IPR036259">
    <property type="entry name" value="MFS_trans_sf"/>
</dbReference>
<comment type="subcellular location">
    <subcellularLocation>
        <location evidence="2">Cell inner membrane</location>
        <topology evidence="2">Multi-pass membrane protein</topology>
    </subcellularLocation>
</comment>
<organism evidence="9 10">
    <name type="scientific">Fibrella rubiginis</name>
    <dbReference type="NCBI Taxonomy" id="2817060"/>
    <lineage>
        <taxon>Bacteria</taxon>
        <taxon>Pseudomonadati</taxon>
        <taxon>Bacteroidota</taxon>
        <taxon>Cytophagia</taxon>
        <taxon>Cytophagales</taxon>
        <taxon>Spirosomataceae</taxon>
        <taxon>Fibrella</taxon>
    </lineage>
</organism>
<accession>A0A939GG83</accession>
<sequence length="429" mass="46078">MKQTKSYLVSLTIICALFFFFGFITWVNGVLIPYFQICLELTNFQASLVLFASYSAYFVMALPCAWILKRTGYKKGMVLGLIVMAGGTILFLPAAYTRTYGLFLAGLYLTGTGLTLLQAAANPYIAVLGPIESTAKRVGFLGISNKVAGMISITLLGSIFLLNADEIIAKTANLNPAQKSAMLDEYALKIVNPYIAITGALLLMAVFIYASGLAEIDDTQSSTQPGGKSRQQKGSVLQYPHLLLGVLALFFASACEMIPVDSIIIYSRALGLSMAEARQFPTYGLCAMLFGYLSSILLIPRYVSQQQALQFAAVLGVVLATIAYVSGGMTSIYCLVLTGFGTALLWGTIWGLALRELGEHTKVGGALLLMAVIGGAVFPLLFGRLIDANPLAPQRSILMLIPLYLGILAYATWGHKLAGWSKQSANVLS</sequence>
<gene>
    <name evidence="9" type="ORF">J2I47_08900</name>
</gene>
<feature type="transmembrane region" description="Helical" evidence="8">
    <location>
        <begin position="7"/>
        <end position="27"/>
    </location>
</feature>
<dbReference type="InterPro" id="IPR005964">
    <property type="entry name" value="Glc/Gal_transptr_bac"/>
</dbReference>
<dbReference type="GO" id="GO:0005886">
    <property type="term" value="C:plasma membrane"/>
    <property type="evidence" value="ECO:0007669"/>
    <property type="project" value="UniProtKB-SubCell"/>
</dbReference>
<dbReference type="SUPFAM" id="SSF103473">
    <property type="entry name" value="MFS general substrate transporter"/>
    <property type="match status" value="1"/>
</dbReference>
<evidence type="ECO:0000313" key="9">
    <source>
        <dbReference type="EMBL" id="MBO0936659.1"/>
    </source>
</evidence>
<dbReference type="InterPro" id="IPR011701">
    <property type="entry name" value="MFS"/>
</dbReference>
<keyword evidence="10" id="KW-1185">Reference proteome</keyword>
<dbReference type="GO" id="GO:0005354">
    <property type="term" value="F:galactose transmembrane transporter activity"/>
    <property type="evidence" value="ECO:0007669"/>
    <property type="project" value="InterPro"/>
</dbReference>
<feature type="transmembrane region" description="Helical" evidence="8">
    <location>
        <begin position="138"/>
        <end position="162"/>
    </location>
</feature>
<evidence type="ECO:0000256" key="4">
    <source>
        <dbReference type="ARBA" id="ARBA00022475"/>
    </source>
</evidence>
<feature type="transmembrane region" description="Helical" evidence="8">
    <location>
        <begin position="392"/>
        <end position="413"/>
    </location>
</feature>
<keyword evidence="6 8" id="KW-1133">Transmembrane helix</keyword>
<dbReference type="PANTHER" id="PTHR43702">
    <property type="entry name" value="L-FUCOSE-PROTON SYMPORTER"/>
    <property type="match status" value="1"/>
</dbReference>
<feature type="transmembrane region" description="Helical" evidence="8">
    <location>
        <begin position="237"/>
        <end position="260"/>
    </location>
</feature>
<dbReference type="AlphaFoldDB" id="A0A939GG83"/>
<dbReference type="Gene3D" id="1.20.1250.20">
    <property type="entry name" value="MFS general substrate transporter like domains"/>
    <property type="match status" value="2"/>
</dbReference>
<dbReference type="RefSeq" id="WP_207364206.1">
    <property type="nucleotide sequence ID" value="NZ_JAFMYV010000003.1"/>
</dbReference>
<comment type="similarity">
    <text evidence="3">Belongs to the major facilitator superfamily. FHS transporter (TC 2.A.1.7) family.</text>
</comment>
<feature type="transmembrane region" description="Helical" evidence="8">
    <location>
        <begin position="332"/>
        <end position="354"/>
    </location>
</feature>
<dbReference type="NCBIfam" id="TIGR01272">
    <property type="entry name" value="gluP"/>
    <property type="match status" value="1"/>
</dbReference>
<protein>
    <submittedName>
        <fullName evidence="9">Sugar MFS transporter</fullName>
    </submittedName>
</protein>
<feature type="transmembrane region" description="Helical" evidence="8">
    <location>
        <begin position="102"/>
        <end position="126"/>
    </location>
</feature>
<dbReference type="GO" id="GO:1904659">
    <property type="term" value="P:D-glucose transmembrane transport"/>
    <property type="evidence" value="ECO:0007669"/>
    <property type="project" value="InterPro"/>
</dbReference>
<evidence type="ECO:0000256" key="7">
    <source>
        <dbReference type="ARBA" id="ARBA00023136"/>
    </source>
</evidence>
<dbReference type="PANTHER" id="PTHR43702:SF12">
    <property type="entry name" value="N-ACETYL GLUCOSAMINE TRANSPORTER NAGP"/>
    <property type="match status" value="1"/>
</dbReference>
<feature type="transmembrane region" description="Helical" evidence="8">
    <location>
        <begin position="280"/>
        <end position="299"/>
    </location>
</feature>
<evidence type="ECO:0000256" key="6">
    <source>
        <dbReference type="ARBA" id="ARBA00022989"/>
    </source>
</evidence>
<proteinExistence type="inferred from homology"/>
<name>A0A939GG83_9BACT</name>
<reference evidence="9" key="1">
    <citation type="submission" date="2021-03" db="EMBL/GenBank/DDBJ databases">
        <title>Fibrella sp. HMF5335 genome sequencing and assembly.</title>
        <authorList>
            <person name="Kang H."/>
            <person name="Kim H."/>
            <person name="Bae S."/>
            <person name="Joh K."/>
        </authorList>
    </citation>
    <scope>NUCLEOTIDE SEQUENCE</scope>
    <source>
        <strain evidence="9">HMF5335</strain>
    </source>
</reference>
<feature type="transmembrane region" description="Helical" evidence="8">
    <location>
        <begin position="194"/>
        <end position="216"/>
    </location>
</feature>
<evidence type="ECO:0000256" key="2">
    <source>
        <dbReference type="ARBA" id="ARBA00004429"/>
    </source>
</evidence>
<evidence type="ECO:0000256" key="8">
    <source>
        <dbReference type="SAM" id="Phobius"/>
    </source>
</evidence>
<feature type="transmembrane region" description="Helical" evidence="8">
    <location>
        <begin position="308"/>
        <end position="326"/>
    </location>
</feature>
<dbReference type="Proteomes" id="UP000664034">
    <property type="component" value="Unassembled WGS sequence"/>
</dbReference>